<dbReference type="InterPro" id="IPR040977">
    <property type="entry name" value="HP1451_C"/>
</dbReference>
<keyword evidence="4" id="KW-1185">Reference proteome</keyword>
<dbReference type="Gene3D" id="3.30.1370.180">
    <property type="match status" value="1"/>
</dbReference>
<evidence type="ECO:0000256" key="1">
    <source>
        <dbReference type="SAM" id="MobiDB-lite"/>
    </source>
</evidence>
<dbReference type="Gene3D" id="3.30.300.20">
    <property type="match status" value="1"/>
</dbReference>
<evidence type="ECO:0000259" key="2">
    <source>
        <dbReference type="SMART" id="SM01245"/>
    </source>
</evidence>
<dbReference type="InterPro" id="IPR038247">
    <property type="entry name" value="Jag_N_dom_sf"/>
</dbReference>
<dbReference type="Pfam" id="PF14804">
    <property type="entry name" value="Jag_N"/>
    <property type="match status" value="1"/>
</dbReference>
<evidence type="ECO:0000313" key="4">
    <source>
        <dbReference type="Proteomes" id="UP000682951"/>
    </source>
</evidence>
<dbReference type="InterPro" id="IPR032782">
    <property type="entry name" value="KhpB_N"/>
</dbReference>
<proteinExistence type="predicted"/>
<feature type="domain" description="RNA-binding protein KhpB N-terminal" evidence="2">
    <location>
        <begin position="2"/>
        <end position="53"/>
    </location>
</feature>
<evidence type="ECO:0000313" key="3">
    <source>
        <dbReference type="EMBL" id="MBR8464146.1"/>
    </source>
</evidence>
<dbReference type="InterPro" id="IPR039247">
    <property type="entry name" value="KhpB"/>
</dbReference>
<gene>
    <name evidence="3" type="ORF">KDD93_06110</name>
</gene>
<organism evidence="3 4">
    <name type="scientific">Campylobacter anatolicus</name>
    <dbReference type="NCBI Taxonomy" id="2829105"/>
    <lineage>
        <taxon>Bacteria</taxon>
        <taxon>Pseudomonadati</taxon>
        <taxon>Campylobacterota</taxon>
        <taxon>Epsilonproteobacteria</taxon>
        <taxon>Campylobacterales</taxon>
        <taxon>Campylobacteraceae</taxon>
        <taxon>Campylobacter</taxon>
    </lineage>
</organism>
<feature type="compositionally biased region" description="Basic and acidic residues" evidence="1">
    <location>
        <begin position="53"/>
        <end position="82"/>
    </location>
</feature>
<reference evidence="3 4" key="1">
    <citation type="submission" date="2021-04" db="EMBL/GenBank/DDBJ databases">
        <title>Molecular and phenotypic characterization and identification of bacterial isolates recovered from the Anatolian ground squirrels (Spermophilus xanthoprymnus) and which have the potential to form a new species in the Campylobacter genus.</title>
        <authorList>
            <person name="Aydin F."/>
            <person name="Abay S."/>
            <person name="Kayman T."/>
            <person name="Karakaya E."/>
            <person name="Mustak H.K."/>
            <person name="Mustak I.B."/>
            <person name="Bilgin N."/>
            <person name="Duzler A."/>
            <person name="Sahin O."/>
            <person name="Guran O."/>
            <person name="Saticioglu I.B."/>
        </authorList>
    </citation>
    <scope>NUCLEOTIDE SEQUENCE [LARGE SCALE GENOMIC DNA]</scope>
    <source>
        <strain evidence="4">faydin-G24</strain>
    </source>
</reference>
<name>A0ABS5HJC4_9BACT</name>
<dbReference type="PANTHER" id="PTHR35800">
    <property type="entry name" value="PROTEIN JAG"/>
    <property type="match status" value="1"/>
</dbReference>
<dbReference type="InterPro" id="IPR015946">
    <property type="entry name" value="KH_dom-like_a/b"/>
</dbReference>
<dbReference type="EMBL" id="JAGSSW010000005">
    <property type="protein sequence ID" value="MBR8464146.1"/>
    <property type="molecule type" value="Genomic_DNA"/>
</dbReference>
<dbReference type="PANTHER" id="PTHR35800:SF1">
    <property type="entry name" value="RNA-BINDING PROTEIN KHPB"/>
    <property type="match status" value="1"/>
</dbReference>
<dbReference type="Proteomes" id="UP000682951">
    <property type="component" value="Unassembled WGS sequence"/>
</dbReference>
<feature type="region of interest" description="Disordered" evidence="1">
    <location>
        <begin position="53"/>
        <end position="132"/>
    </location>
</feature>
<comment type="caution">
    <text evidence="3">The sequence shown here is derived from an EMBL/GenBank/DDBJ whole genome shotgun (WGS) entry which is preliminary data.</text>
</comment>
<feature type="compositionally biased region" description="Basic and acidic residues" evidence="1">
    <location>
        <begin position="91"/>
        <end position="115"/>
    </location>
</feature>
<dbReference type="Gene3D" id="3.30.30.80">
    <property type="entry name" value="probable RNA-binding protein from clostridium symbiosum atcc 14940"/>
    <property type="match status" value="1"/>
</dbReference>
<sequence length="385" mass="44284">MRIEAPNLQEAFQKAAEQLKCSVTELDIRVIQHPSNGFLGFFKKNAIIEAVNEKLPQRQHDKPRDKFKNRNKNEHKENKNENDSNANLKDSGSKENIKENKDETNSRESKKEHNDKKRNRNKKHKDRCENRCEHKGENHNELSLSDKNTNLSEMAFADKTEETNTSKSDYVIKRIDVSDESVTNDGAKGENLKKHEVKNILDVSIIDNFNQNENQLLEPTDLKSEKKLKPKADVEQILPDIKDGLDRLFRASCFAISKVEVAKFNDGTVLIELDGEDAALLIGKEGYRYKAISYLLHNWINSKYNLYVRLEIAEFLKNQEAMMTQYLQSVIERVQSAGRAHTKPLDGILVKIALEKLREKFPDKYVGIKNGNDGKFVVVNDFVKK</sequence>
<dbReference type="SMART" id="SM01245">
    <property type="entry name" value="Jag_N"/>
    <property type="match status" value="1"/>
</dbReference>
<feature type="compositionally biased region" description="Basic residues" evidence="1">
    <location>
        <begin position="116"/>
        <end position="125"/>
    </location>
</feature>
<accession>A0ABS5HJC4</accession>
<dbReference type="Pfam" id="PF18472">
    <property type="entry name" value="HP1451_C"/>
    <property type="match status" value="1"/>
</dbReference>
<protein>
    <submittedName>
        <fullName evidence="3">Jag N-terminal domain-containing protein</fullName>
    </submittedName>
</protein>